<dbReference type="GO" id="GO:0016787">
    <property type="term" value="F:hydrolase activity"/>
    <property type="evidence" value="ECO:0007669"/>
    <property type="project" value="UniProtKB-KW"/>
</dbReference>
<dbReference type="PANTHER" id="PTHR30349:SF41">
    <property type="entry name" value="INTEGRASE_RECOMBINASE PROTEIN MJ0367-RELATED"/>
    <property type="match status" value="1"/>
</dbReference>
<evidence type="ECO:0000259" key="10">
    <source>
        <dbReference type="PROSITE" id="PS51898"/>
    </source>
</evidence>
<accession>A0A1I9KK44</accession>
<dbReference type="InterPro" id="IPR050090">
    <property type="entry name" value="Tyrosine_recombinase_XerCD"/>
</dbReference>
<dbReference type="InterPro" id="IPR044068">
    <property type="entry name" value="CB"/>
</dbReference>
<dbReference type="GO" id="GO:0015074">
    <property type="term" value="P:DNA integration"/>
    <property type="evidence" value="ECO:0007669"/>
    <property type="project" value="UniProtKB-KW"/>
</dbReference>
<dbReference type="InterPro" id="IPR004107">
    <property type="entry name" value="Integrase_SAM-like_N"/>
</dbReference>
<evidence type="ECO:0000256" key="4">
    <source>
        <dbReference type="ARBA" id="ARBA00022801"/>
    </source>
</evidence>
<dbReference type="GO" id="GO:0075713">
    <property type="term" value="P:establishment of integrated proviral latency"/>
    <property type="evidence" value="ECO:0007669"/>
    <property type="project" value="UniProtKB-KW"/>
</dbReference>
<evidence type="ECO:0000256" key="2">
    <source>
        <dbReference type="ARBA" id="ARBA00016082"/>
    </source>
</evidence>
<dbReference type="GO" id="GO:0044826">
    <property type="term" value="P:viral genome integration into host DNA"/>
    <property type="evidence" value="ECO:0007669"/>
    <property type="project" value="UniProtKB-KW"/>
</dbReference>
<dbReference type="Gene3D" id="1.10.150.130">
    <property type="match status" value="1"/>
</dbReference>
<protein>
    <recommendedName>
        <fullName evidence="2">Integrase</fullName>
    </recommendedName>
</protein>
<evidence type="ECO:0000256" key="8">
    <source>
        <dbReference type="ARBA" id="ARBA00023195"/>
    </source>
</evidence>
<dbReference type="EMBL" id="KU052488">
    <property type="protein sequence ID" value="ALY06825.1"/>
    <property type="molecule type" value="Genomic_DNA"/>
</dbReference>
<dbReference type="Pfam" id="PF00589">
    <property type="entry name" value="Phage_integrase"/>
    <property type="match status" value="1"/>
</dbReference>
<reference evidence="12 13" key="1">
    <citation type="submission" date="2015-11" db="EMBL/GenBank/DDBJ databases">
        <title>Lactobacillus brevis bacteriophage SA-C12: a mosaic Myoviridae member.</title>
        <authorList>
            <person name="Mahony J."/>
        </authorList>
    </citation>
    <scope>NUCLEOTIDE SEQUENCE [LARGE SCALE GENOMIC DNA]</scope>
</reference>
<dbReference type="Pfam" id="PF02899">
    <property type="entry name" value="Phage_int_SAM_1"/>
    <property type="match status" value="1"/>
</dbReference>
<dbReference type="Gene3D" id="1.10.443.10">
    <property type="entry name" value="Intergrase catalytic core"/>
    <property type="match status" value="1"/>
</dbReference>
<dbReference type="Proteomes" id="UP000223158">
    <property type="component" value="Segment"/>
</dbReference>
<gene>
    <name evidence="12" type="ORF">SAC12_003</name>
</gene>
<keyword evidence="7" id="KW-0233">DNA recombination</keyword>
<evidence type="ECO:0000256" key="7">
    <source>
        <dbReference type="ARBA" id="ARBA00023172"/>
    </source>
</evidence>
<keyword evidence="3" id="KW-0808">Transferase</keyword>
<evidence type="ECO:0000256" key="3">
    <source>
        <dbReference type="ARBA" id="ARBA00022679"/>
    </source>
</evidence>
<comment type="similarity">
    <text evidence="1">Belongs to the 'phage' integrase family.</text>
</comment>
<dbReference type="SUPFAM" id="SSF56349">
    <property type="entry name" value="DNA breaking-rejoining enzymes"/>
    <property type="match status" value="1"/>
</dbReference>
<proteinExistence type="inferred from homology"/>
<dbReference type="PROSITE" id="PS51900">
    <property type="entry name" value="CB"/>
    <property type="match status" value="1"/>
</dbReference>
<dbReference type="PROSITE" id="PS51898">
    <property type="entry name" value="TYR_RECOMBINASE"/>
    <property type="match status" value="1"/>
</dbReference>
<keyword evidence="5" id="KW-0229">DNA integration</keyword>
<keyword evidence="4" id="KW-0378">Hydrolase</keyword>
<dbReference type="InterPro" id="IPR013762">
    <property type="entry name" value="Integrase-like_cat_sf"/>
</dbReference>
<evidence type="ECO:0000313" key="13">
    <source>
        <dbReference type="Proteomes" id="UP000223158"/>
    </source>
</evidence>
<dbReference type="GO" id="GO:0003677">
    <property type="term" value="F:DNA binding"/>
    <property type="evidence" value="ECO:0007669"/>
    <property type="project" value="UniProtKB-UniRule"/>
</dbReference>
<dbReference type="GO" id="GO:0016740">
    <property type="term" value="F:transferase activity"/>
    <property type="evidence" value="ECO:0007669"/>
    <property type="project" value="UniProtKB-KW"/>
</dbReference>
<dbReference type="InterPro" id="IPR010998">
    <property type="entry name" value="Integrase_recombinase_N"/>
</dbReference>
<dbReference type="InterPro" id="IPR011010">
    <property type="entry name" value="DNA_brk_join_enz"/>
</dbReference>
<feature type="domain" description="Tyr recombinase" evidence="10">
    <location>
        <begin position="125"/>
        <end position="320"/>
    </location>
</feature>
<evidence type="ECO:0000256" key="5">
    <source>
        <dbReference type="ARBA" id="ARBA00022908"/>
    </source>
</evidence>
<keyword evidence="13" id="KW-1185">Reference proteome</keyword>
<evidence type="ECO:0000256" key="1">
    <source>
        <dbReference type="ARBA" id="ARBA00008857"/>
    </source>
</evidence>
<dbReference type="CDD" id="cd00397">
    <property type="entry name" value="DNA_BRE_C"/>
    <property type="match status" value="1"/>
</dbReference>
<evidence type="ECO:0000313" key="12">
    <source>
        <dbReference type="EMBL" id="ALY06825.1"/>
    </source>
</evidence>
<evidence type="ECO:0000256" key="6">
    <source>
        <dbReference type="ARBA" id="ARBA00023125"/>
    </source>
</evidence>
<keyword evidence="8" id="KW-1160">Virus entry into host cell</keyword>
<feature type="domain" description="Core-binding (CB)" evidence="11">
    <location>
        <begin position="15"/>
        <end position="101"/>
    </location>
</feature>
<sequence length="324" mass="38298">MELFDQEVWDNKVKDEDKEALDDYLLELEANGRAVKTRYQYSADIKGFLCYSNKKFPKKTVLQLKRKDFRNFFLLMQRDGTSHARINRFQSSLRNFLEYLMISEDYDYDINEMHAIKGLIKEPVKSHTYLTDKQINTLLDYLVRHKKYEKALFVSLAYESCGRRNEILQVNKKDFVKSNQTNTVIGKRAKRFQLIYFKRTQQLADLYLKQRGEDDIDSLWVSDYGDERHRINYSVFYEWCNQFGRILSKITGEEITIHPHDFRRTGLENYSMGTHHVLIESGKDALPIEVLKLIAHHSSSETTEGYLKNHDDDKLSNAFGIDIE</sequence>
<dbReference type="InterPro" id="IPR002104">
    <property type="entry name" value="Integrase_catalytic"/>
</dbReference>
<keyword evidence="6 9" id="KW-0238">DNA-binding</keyword>
<evidence type="ECO:0000259" key="11">
    <source>
        <dbReference type="PROSITE" id="PS51900"/>
    </source>
</evidence>
<dbReference type="GO" id="GO:0006310">
    <property type="term" value="P:DNA recombination"/>
    <property type="evidence" value="ECO:0007669"/>
    <property type="project" value="UniProtKB-KW"/>
</dbReference>
<evidence type="ECO:0000256" key="9">
    <source>
        <dbReference type="PROSITE-ProRule" id="PRU01248"/>
    </source>
</evidence>
<organism evidence="12 13">
    <name type="scientific">Lactobacillus phage SA-C12</name>
    <dbReference type="NCBI Taxonomy" id="1755697"/>
    <lineage>
        <taxon>Viruses</taxon>
        <taxon>Duplodnaviria</taxon>
        <taxon>Heunggongvirae</taxon>
        <taxon>Uroviricota</taxon>
        <taxon>Caudoviricetes</taxon>
        <taxon>Tybeckvirinae</taxon>
        <taxon>Lenusvirus</taxon>
        <taxon>Lenusvirus SAC12</taxon>
    </lineage>
</organism>
<dbReference type="PANTHER" id="PTHR30349">
    <property type="entry name" value="PHAGE INTEGRASE-RELATED"/>
    <property type="match status" value="1"/>
</dbReference>
<keyword evidence="8" id="KW-1179">Viral genome integration</keyword>
<name>A0A1I9KK44_9CAUD</name>